<proteinExistence type="predicted"/>
<gene>
    <name evidence="1" type="ORF">Lalb_Chr24g0402201</name>
</gene>
<organism evidence="1 2">
    <name type="scientific">Lupinus albus</name>
    <name type="common">White lupine</name>
    <name type="synonym">Lupinus termis</name>
    <dbReference type="NCBI Taxonomy" id="3870"/>
    <lineage>
        <taxon>Eukaryota</taxon>
        <taxon>Viridiplantae</taxon>
        <taxon>Streptophyta</taxon>
        <taxon>Embryophyta</taxon>
        <taxon>Tracheophyta</taxon>
        <taxon>Spermatophyta</taxon>
        <taxon>Magnoliopsida</taxon>
        <taxon>eudicotyledons</taxon>
        <taxon>Gunneridae</taxon>
        <taxon>Pentapetalae</taxon>
        <taxon>rosids</taxon>
        <taxon>fabids</taxon>
        <taxon>Fabales</taxon>
        <taxon>Fabaceae</taxon>
        <taxon>Papilionoideae</taxon>
        <taxon>50 kb inversion clade</taxon>
        <taxon>genistoids sensu lato</taxon>
        <taxon>core genistoids</taxon>
        <taxon>Genisteae</taxon>
        <taxon>Lupinus</taxon>
    </lineage>
</organism>
<dbReference type="AlphaFoldDB" id="A0A6A4NIL2"/>
<accession>A0A6A4NIL2</accession>
<reference evidence="2" key="1">
    <citation type="journal article" date="2020" name="Nat. Commun.">
        <title>Genome sequence of the cluster root forming white lupin.</title>
        <authorList>
            <person name="Hufnagel B."/>
            <person name="Marques A."/>
            <person name="Soriano A."/>
            <person name="Marques L."/>
            <person name="Divol F."/>
            <person name="Doumas P."/>
            <person name="Sallet E."/>
            <person name="Mancinotti D."/>
            <person name="Carrere S."/>
            <person name="Marande W."/>
            <person name="Arribat S."/>
            <person name="Keller J."/>
            <person name="Huneau C."/>
            <person name="Blein T."/>
            <person name="Aime D."/>
            <person name="Laguerre M."/>
            <person name="Taylor J."/>
            <person name="Schubert V."/>
            <person name="Nelson M."/>
            <person name="Geu-Flores F."/>
            <person name="Crespi M."/>
            <person name="Gallardo-Guerrero K."/>
            <person name="Delaux P.-M."/>
            <person name="Salse J."/>
            <person name="Berges H."/>
            <person name="Guyot R."/>
            <person name="Gouzy J."/>
            <person name="Peret B."/>
        </authorList>
    </citation>
    <scope>NUCLEOTIDE SEQUENCE [LARGE SCALE GENOMIC DNA]</scope>
    <source>
        <strain evidence="2">cv. Amiga</strain>
    </source>
</reference>
<name>A0A6A4NIL2_LUPAL</name>
<protein>
    <submittedName>
        <fullName evidence="1">Uncharacterized protein</fullName>
    </submittedName>
</protein>
<dbReference type="EMBL" id="WOCE01000024">
    <property type="protein sequence ID" value="KAE9586457.1"/>
    <property type="molecule type" value="Genomic_DNA"/>
</dbReference>
<keyword evidence="2" id="KW-1185">Reference proteome</keyword>
<dbReference type="Proteomes" id="UP000447434">
    <property type="component" value="Chromosome 24"/>
</dbReference>
<sequence length="83" mass="9375">MTYACKESDSLGLVNLECIQTVFVVQDHVLTFWNLGIRGPRPHIFLFGIWENVVPVHVSLLFRGPSPRSPLNVCTQSMKSLFS</sequence>
<comment type="caution">
    <text evidence="1">The sequence shown here is derived from an EMBL/GenBank/DDBJ whole genome shotgun (WGS) entry which is preliminary data.</text>
</comment>
<evidence type="ECO:0000313" key="1">
    <source>
        <dbReference type="EMBL" id="KAE9586457.1"/>
    </source>
</evidence>
<evidence type="ECO:0000313" key="2">
    <source>
        <dbReference type="Proteomes" id="UP000447434"/>
    </source>
</evidence>